<feature type="domain" description="Type 4 fimbrial biogenesis protein PilX N-terminal" evidence="3">
    <location>
        <begin position="10"/>
        <end position="59"/>
    </location>
</feature>
<gene>
    <name evidence="4" type="ORF">MIN45_P0908</name>
</gene>
<dbReference type="Pfam" id="PF14341">
    <property type="entry name" value="PilX_N"/>
    <property type="match status" value="1"/>
</dbReference>
<sequence length="179" mass="19568">MKTCKNFQTGAALIVSLMMLLVMTVLGVAAMQTNLLEEKMAGNFRDHDLAFQAAEMALRNGEGWLSTLTVEPAFAAEDDFIDKVWKTAELEDLFTVSPWWEENTTNPFAYGQAVPGLGVVQSDPVRVIERVAFLKDGSSLTIGLPQDSSGRVLYRITSQGTGGTATAKIVLQSIYAKRF</sequence>
<keyword evidence="1" id="KW-0812">Transmembrane</keyword>
<feature type="transmembrane region" description="Helical" evidence="1">
    <location>
        <begin position="12"/>
        <end position="31"/>
    </location>
</feature>
<protein>
    <submittedName>
        <fullName evidence="4">Type IV pilus assembly protein PilX</fullName>
    </submittedName>
</protein>
<dbReference type="KEGG" id="meiy:MIN45_P0908"/>
<accession>A0AAU9D0N7</accession>
<proteinExistence type="predicted"/>
<organism evidence="4 5">
    <name type="scientific">Methylomarinovum tepidoasis</name>
    <dbReference type="NCBI Taxonomy" id="2840183"/>
    <lineage>
        <taxon>Bacteria</taxon>
        <taxon>Pseudomonadati</taxon>
        <taxon>Pseudomonadota</taxon>
        <taxon>Gammaproteobacteria</taxon>
        <taxon>Methylococcales</taxon>
        <taxon>Methylothermaceae</taxon>
        <taxon>Methylomarinovum</taxon>
    </lineage>
</organism>
<reference evidence="5" key="1">
    <citation type="journal article" date="2024" name="Int. J. Syst. Evol. Microbiol.">
        <title>Methylomarinovum tepidoasis sp. nov., a moderately thermophilic methanotroph of the family Methylothermaceae isolated from a deep-sea hydrothermal field.</title>
        <authorList>
            <person name="Hirayama H."/>
            <person name="Takaki Y."/>
            <person name="Abe M."/>
            <person name="Miyazaki M."/>
            <person name="Uematsu K."/>
            <person name="Matsui Y."/>
            <person name="Takai K."/>
        </authorList>
    </citation>
    <scope>NUCLEOTIDE SEQUENCE [LARGE SCALE GENOMIC DNA]</scope>
    <source>
        <strain evidence="5">IN45</strain>
    </source>
</reference>
<evidence type="ECO:0000313" key="4">
    <source>
        <dbReference type="EMBL" id="BCX88539.1"/>
    </source>
</evidence>
<dbReference type="AlphaFoldDB" id="A0AAU9D0N7"/>
<keyword evidence="5" id="KW-1185">Reference proteome</keyword>
<dbReference type="Pfam" id="PF13681">
    <property type="entry name" value="PilX"/>
    <property type="match status" value="1"/>
</dbReference>
<keyword evidence="1" id="KW-1133">Transmembrane helix</keyword>
<evidence type="ECO:0000313" key="5">
    <source>
        <dbReference type="Proteomes" id="UP001321450"/>
    </source>
</evidence>
<dbReference type="InterPro" id="IPR025205">
    <property type="entry name" value="PilX/PilW_C"/>
</dbReference>
<name>A0AAU9D0N7_9GAMM</name>
<evidence type="ECO:0000256" key="1">
    <source>
        <dbReference type="SAM" id="Phobius"/>
    </source>
</evidence>
<dbReference type="Proteomes" id="UP001321450">
    <property type="component" value="Chromosome"/>
</dbReference>
<dbReference type="EMBL" id="AP024718">
    <property type="protein sequence ID" value="BCX88539.1"/>
    <property type="molecule type" value="Genomic_DNA"/>
</dbReference>
<evidence type="ECO:0000259" key="3">
    <source>
        <dbReference type="Pfam" id="PF14341"/>
    </source>
</evidence>
<dbReference type="RefSeq" id="WP_286293699.1">
    <property type="nucleotide sequence ID" value="NZ_AP024718.1"/>
</dbReference>
<feature type="domain" description="PilX/PilW C-terminal" evidence="2">
    <location>
        <begin position="87"/>
        <end position="177"/>
    </location>
</feature>
<evidence type="ECO:0000259" key="2">
    <source>
        <dbReference type="Pfam" id="PF13681"/>
    </source>
</evidence>
<dbReference type="InterPro" id="IPR025746">
    <property type="entry name" value="PilX_N_dom"/>
</dbReference>
<keyword evidence="1" id="KW-0472">Membrane</keyword>